<protein>
    <recommendedName>
        <fullName evidence="4">Chromosome partition protein Smc</fullName>
    </recommendedName>
</protein>
<dbReference type="STRING" id="39480.EUAN_15310"/>
<sequence length="204" mass="24161">MEKLFKKLNVDIEYDILLKNKIPLLIENKEWGQIFGSTKNKEIQKDKAALLELVSKEKETVRKLENIKADKKRMMAKIITLSDEINNNNKVENISILEESQQEINRMNEEIDDLMFELEMMPRSIREANLKLLESTVKCAYSELVEKEEELEKINRELSELREKLRDYIARKCDNEERINRIYSFLHNSLGNEKLNELDGDILK</sequence>
<name>A0A1S1V629_9FIRM</name>
<evidence type="ECO:0000313" key="3">
    <source>
        <dbReference type="Proteomes" id="UP000180254"/>
    </source>
</evidence>
<keyword evidence="1" id="KW-0175">Coiled coil</keyword>
<gene>
    <name evidence="2" type="ORF">EUAN_15310</name>
</gene>
<dbReference type="OrthoDB" id="1707350at2"/>
<dbReference type="AlphaFoldDB" id="A0A1S1V629"/>
<dbReference type="Proteomes" id="UP000180254">
    <property type="component" value="Unassembled WGS sequence"/>
</dbReference>
<keyword evidence="3" id="KW-1185">Reference proteome</keyword>
<proteinExistence type="predicted"/>
<evidence type="ECO:0000313" key="2">
    <source>
        <dbReference type="EMBL" id="OHW62083.1"/>
    </source>
</evidence>
<accession>A0A1S1V629</accession>
<evidence type="ECO:0008006" key="4">
    <source>
        <dbReference type="Google" id="ProtNLM"/>
    </source>
</evidence>
<comment type="caution">
    <text evidence="2">The sequence shown here is derived from an EMBL/GenBank/DDBJ whole genome shotgun (WGS) entry which is preliminary data.</text>
</comment>
<organism evidence="2 3">
    <name type="scientific">Andreesenia angusta</name>
    <dbReference type="NCBI Taxonomy" id="39480"/>
    <lineage>
        <taxon>Bacteria</taxon>
        <taxon>Bacillati</taxon>
        <taxon>Bacillota</taxon>
        <taxon>Tissierellia</taxon>
        <taxon>Tissierellales</taxon>
        <taxon>Gottschalkiaceae</taxon>
        <taxon>Andreesenia</taxon>
    </lineage>
</organism>
<evidence type="ECO:0000256" key="1">
    <source>
        <dbReference type="SAM" id="Coils"/>
    </source>
</evidence>
<reference evidence="2 3" key="1">
    <citation type="submission" date="2016-09" db="EMBL/GenBank/DDBJ databases">
        <title>Genome sequence of Eubacterium angustum.</title>
        <authorList>
            <person name="Poehlein A."/>
            <person name="Daniel R."/>
        </authorList>
    </citation>
    <scope>NUCLEOTIDE SEQUENCE [LARGE SCALE GENOMIC DNA]</scope>
    <source>
        <strain evidence="2 3">DSM 1989</strain>
    </source>
</reference>
<feature type="coiled-coil region" evidence="1">
    <location>
        <begin position="64"/>
        <end position="171"/>
    </location>
</feature>
<dbReference type="RefSeq" id="WP_071063317.1">
    <property type="nucleotide sequence ID" value="NZ_MKIE01000005.1"/>
</dbReference>
<dbReference type="EMBL" id="MKIE01000005">
    <property type="protein sequence ID" value="OHW62083.1"/>
    <property type="molecule type" value="Genomic_DNA"/>
</dbReference>